<keyword evidence="12" id="KW-1185">Reference proteome</keyword>
<evidence type="ECO:0000256" key="4">
    <source>
        <dbReference type="ARBA" id="ARBA00022692"/>
    </source>
</evidence>
<feature type="transmembrane region" description="Helical" evidence="9">
    <location>
        <begin position="379"/>
        <end position="402"/>
    </location>
</feature>
<evidence type="ECO:0000256" key="5">
    <source>
        <dbReference type="ARBA" id="ARBA00022970"/>
    </source>
</evidence>
<dbReference type="CDD" id="cd06582">
    <property type="entry name" value="TM_PBP1_LivH_like"/>
    <property type="match status" value="1"/>
</dbReference>
<keyword evidence="4 9" id="KW-0812">Transmembrane</keyword>
<feature type="transmembrane region" description="Helical" evidence="9">
    <location>
        <begin position="346"/>
        <end position="367"/>
    </location>
</feature>
<evidence type="ECO:0000256" key="10">
    <source>
        <dbReference type="SAM" id="SignalP"/>
    </source>
</evidence>
<name>A8HXU8_AZOC5</name>
<dbReference type="eggNOG" id="COG0559">
    <property type="taxonomic scope" value="Bacteria"/>
</dbReference>
<reference evidence="11 12" key="5">
    <citation type="journal article" date="2010" name="Appl. Environ. Microbiol.">
        <title>phrR-like gene praR of Azorhizobium caulinodans ORS571 is essential for symbiosis with Sesbania rostrata and is involved in expression of reb genes.</title>
        <authorList>
            <person name="Akiba N."/>
            <person name="Aono T."/>
            <person name="Toyazaki H."/>
            <person name="Sato S."/>
            <person name="Oyaizu H."/>
        </authorList>
    </citation>
    <scope>NUCLEOTIDE SEQUENCE [LARGE SCALE GENOMIC DNA]</scope>
    <source>
        <strain evidence="12">ATCC 43989 / DSM 5975 / JCM 20966 / LMG 6465 / NBRC 14845 / NCIMB 13405 / ORS 571</strain>
    </source>
</reference>
<keyword evidence="7 9" id="KW-0472">Membrane</keyword>
<keyword evidence="10" id="KW-0732">Signal</keyword>
<comment type="similarity">
    <text evidence="8">Belongs to the binding-protein-dependent transport system permease family. LivHM subfamily.</text>
</comment>
<dbReference type="PANTHER" id="PTHR11795:SF445">
    <property type="entry name" value="AMINO ACID ABC TRANSPORTER PERMEASE PROTEIN"/>
    <property type="match status" value="1"/>
</dbReference>
<dbReference type="InterPro" id="IPR052157">
    <property type="entry name" value="BCAA_transport_permease"/>
</dbReference>
<dbReference type="Proteomes" id="UP000000270">
    <property type="component" value="Chromosome"/>
</dbReference>
<dbReference type="STRING" id="438753.AZC_1542"/>
<feature type="transmembrane region" description="Helical" evidence="9">
    <location>
        <begin position="284"/>
        <end position="312"/>
    </location>
</feature>
<organism evidence="11 12">
    <name type="scientific">Azorhizobium caulinodans (strain ATCC 43989 / DSM 5975 / JCM 20966 / LMG 6465 / NBRC 14845 / NCIMB 13405 / ORS 571)</name>
    <dbReference type="NCBI Taxonomy" id="438753"/>
    <lineage>
        <taxon>Bacteria</taxon>
        <taxon>Pseudomonadati</taxon>
        <taxon>Pseudomonadota</taxon>
        <taxon>Alphaproteobacteria</taxon>
        <taxon>Hyphomicrobiales</taxon>
        <taxon>Xanthobacteraceae</taxon>
        <taxon>Azorhizobium</taxon>
    </lineage>
</organism>
<dbReference type="InterPro" id="IPR001851">
    <property type="entry name" value="ABC_transp_permease"/>
</dbReference>
<feature type="signal peptide" evidence="10">
    <location>
        <begin position="1"/>
        <end position="25"/>
    </location>
</feature>
<evidence type="ECO:0000256" key="9">
    <source>
        <dbReference type="SAM" id="Phobius"/>
    </source>
</evidence>
<evidence type="ECO:0000256" key="7">
    <source>
        <dbReference type="ARBA" id="ARBA00023136"/>
    </source>
</evidence>
<dbReference type="HOGENOM" id="CLU_039929_3_1_5"/>
<keyword evidence="3" id="KW-1003">Cell membrane</keyword>
<feature type="transmembrane region" description="Helical" evidence="9">
    <location>
        <begin position="155"/>
        <end position="177"/>
    </location>
</feature>
<evidence type="ECO:0000256" key="3">
    <source>
        <dbReference type="ARBA" id="ARBA00022475"/>
    </source>
</evidence>
<dbReference type="Pfam" id="PF02653">
    <property type="entry name" value="BPD_transp_2"/>
    <property type="match status" value="1"/>
</dbReference>
<keyword evidence="5" id="KW-0029">Amino-acid transport</keyword>
<reference evidence="11 12" key="1">
    <citation type="journal article" date="2007" name="Appl. Environ. Microbiol.">
        <title>Rhizobial factors required for stem nodule maturation and maintenance in Sesbania rostrata-Azorhizobium caulinodans ORS571 symbiosis.</title>
        <authorList>
            <person name="Suzuki S."/>
            <person name="Aono T."/>
            <person name="Lee KB."/>
            <person name="Suzuki T."/>
            <person name="Liu CT."/>
            <person name="Miwa H."/>
            <person name="Wakao S."/>
            <person name="Iki T."/>
            <person name="Oyaizu H."/>
        </authorList>
    </citation>
    <scope>NUCLEOTIDE SEQUENCE [LARGE SCALE GENOMIC DNA]</scope>
    <source>
        <strain evidence="12">ATCC 43989 / DSM 5975 / JCM 20966 / LMG 6465 / NBRC 14845 / NCIMB 13405 / ORS 571</strain>
    </source>
</reference>
<sequence>MTPAARLPLCLWPLLALLCAGCGSVVDVDQARLCERVLPALLPDGTRIERVESRPAEAGSSGVTLAYFARTPEDTAARPDRITCRFAAPTGPGRLDLVGVTTIEGDLGEARLFILKRWWLEAGGGAGFPAHSALFRLPTPWAYGLQQALNALPNMTAYAALAAAFTLIHGLTGRIILAMGEIAVAGGGAMLAVAALAPATGAFTLAHLLLGLVAGTATGGLWMLTFGRLVLRRMAERREASQAVIIASIGLALVLREAMTLAQSGSGLWLPRLVHTPIPLAGSAAFTATVTPAMIGGALASGCGVAGVLALLRFSRFGRGWRAFRDDPLMASLCAVAPSRLLGATFLLAGALSGLAGASLVLVFGNVDAALGLPLTLKTLAGAILGGVGSVGGAAAGGLLVGALEGGWSSVWDIAWRDVAIYGLLILGLVARPEGLFGSGTRNL</sequence>
<evidence type="ECO:0000256" key="8">
    <source>
        <dbReference type="ARBA" id="ARBA00037998"/>
    </source>
</evidence>
<feature type="transmembrane region" description="Helical" evidence="9">
    <location>
        <begin position="184"/>
        <end position="203"/>
    </location>
</feature>
<dbReference type="GO" id="GO:0006865">
    <property type="term" value="P:amino acid transport"/>
    <property type="evidence" value="ECO:0007669"/>
    <property type="project" value="UniProtKB-KW"/>
</dbReference>
<evidence type="ECO:0000313" key="11">
    <source>
        <dbReference type="EMBL" id="BAF87540.1"/>
    </source>
</evidence>
<feature type="chain" id="PRO_5002720756" evidence="10">
    <location>
        <begin position="26"/>
        <end position="444"/>
    </location>
</feature>
<gene>
    <name evidence="11" type="ordered locus">AZC_1542</name>
</gene>
<keyword evidence="6 9" id="KW-1133">Transmembrane helix</keyword>
<evidence type="ECO:0000256" key="1">
    <source>
        <dbReference type="ARBA" id="ARBA00004651"/>
    </source>
</evidence>
<feature type="transmembrane region" description="Helical" evidence="9">
    <location>
        <begin position="243"/>
        <end position="264"/>
    </location>
</feature>
<reference evidence="11 12" key="4">
    <citation type="journal article" date="2009" name="Appl. Environ. Microbiol.">
        <title>Comparative genome-wide transcriptional profiling of Azorhizobium caulinodans ORS571 grown under free-living and symbiotic conditions.</title>
        <authorList>
            <person name="Tsukada S."/>
            <person name="Aono T."/>
            <person name="Akiba N."/>
            <person name="Lee KB."/>
            <person name="Liu CT."/>
            <person name="Toyazaki H."/>
            <person name="Oyaizu H."/>
        </authorList>
    </citation>
    <scope>NUCLEOTIDE SEQUENCE [LARGE SCALE GENOMIC DNA]</scope>
    <source>
        <strain evidence="12">ATCC 43989 / DSM 5975 / JCM 20966 / LMG 6465 / NBRC 14845 / NCIMB 13405 / ORS 571</strain>
    </source>
</reference>
<evidence type="ECO:0000256" key="6">
    <source>
        <dbReference type="ARBA" id="ARBA00022989"/>
    </source>
</evidence>
<accession>A8HXU8</accession>
<feature type="transmembrane region" description="Helical" evidence="9">
    <location>
        <begin position="414"/>
        <end position="431"/>
    </location>
</feature>
<dbReference type="PANTHER" id="PTHR11795">
    <property type="entry name" value="BRANCHED-CHAIN AMINO ACID TRANSPORT SYSTEM PERMEASE PROTEIN LIVH"/>
    <property type="match status" value="1"/>
</dbReference>
<comment type="subcellular location">
    <subcellularLocation>
        <location evidence="1">Cell membrane</location>
        <topology evidence="1">Multi-pass membrane protein</topology>
    </subcellularLocation>
</comment>
<feature type="transmembrane region" description="Helical" evidence="9">
    <location>
        <begin position="209"/>
        <end position="231"/>
    </location>
</feature>
<dbReference type="KEGG" id="azc:AZC_1542"/>
<evidence type="ECO:0000313" key="12">
    <source>
        <dbReference type="Proteomes" id="UP000000270"/>
    </source>
</evidence>
<dbReference type="GO" id="GO:0022857">
    <property type="term" value="F:transmembrane transporter activity"/>
    <property type="evidence" value="ECO:0007669"/>
    <property type="project" value="InterPro"/>
</dbReference>
<evidence type="ECO:0000256" key="2">
    <source>
        <dbReference type="ARBA" id="ARBA00022448"/>
    </source>
</evidence>
<proteinExistence type="inferred from homology"/>
<dbReference type="AlphaFoldDB" id="A8HXU8"/>
<dbReference type="EMBL" id="AP009384">
    <property type="protein sequence ID" value="BAF87540.1"/>
    <property type="molecule type" value="Genomic_DNA"/>
</dbReference>
<reference evidence="11 12" key="6">
    <citation type="journal article" date="2011" name="Appl. Environ. Microbiol.">
        <title>Involvement of the azorhizobial chromosome partition gene (parA) in the onset of bacteroid differentiation during Sesbania rostrata stem nodule development.</title>
        <authorList>
            <person name="Liu CT."/>
            <person name="Lee KB."/>
            <person name="Wang YS."/>
            <person name="Peng MH."/>
            <person name="Lee KT."/>
            <person name="Suzuki S."/>
            <person name="Suzuki T."/>
            <person name="Oyaizu H."/>
        </authorList>
    </citation>
    <scope>NUCLEOTIDE SEQUENCE [LARGE SCALE GENOMIC DNA]</scope>
    <source>
        <strain evidence="12">ATCC 43989 / DSM 5975 / JCM 20966 / LMG 6465 / NBRC 14845 / NCIMB 13405 / ORS 571</strain>
    </source>
</reference>
<reference evidence="12" key="2">
    <citation type="submission" date="2007-04" db="EMBL/GenBank/DDBJ databases">
        <title>Complete genome sequence of the nitrogen-fixing bacterium Azorhizobium caulinodans ORS571.</title>
        <authorList>
            <person name="Lee K.B."/>
            <person name="Backer P.D."/>
            <person name="Aono T."/>
            <person name="Liu C.T."/>
            <person name="Suzuki S."/>
            <person name="Suzuki T."/>
            <person name="Kaneko T."/>
            <person name="Yamada M."/>
            <person name="Tabata S."/>
            <person name="Kupfer D.M."/>
            <person name="Najar F.Z."/>
            <person name="Wiley G.B."/>
            <person name="Roe B."/>
            <person name="Binnewies T."/>
            <person name="Ussery D."/>
            <person name="Vereecke D."/>
            <person name="Gevers D."/>
            <person name="Holsters M."/>
            <person name="Oyaizu H."/>
        </authorList>
    </citation>
    <scope>NUCLEOTIDE SEQUENCE [LARGE SCALE GENOMIC DNA]</scope>
    <source>
        <strain evidence="12">ATCC 43989 / DSM 5975 / JCM 20966 / LMG 6465 / NBRC 14845 / NCIMB 13405 / ORS 571</strain>
    </source>
</reference>
<dbReference type="GO" id="GO:0005886">
    <property type="term" value="C:plasma membrane"/>
    <property type="evidence" value="ECO:0007669"/>
    <property type="project" value="UniProtKB-SubCell"/>
</dbReference>
<reference evidence="11 12" key="3">
    <citation type="journal article" date="2008" name="BMC Genomics">
        <title>The genome of the versatile nitrogen fixer Azorhizobium caulinodans ORS571.</title>
        <authorList>
            <person name="Lee KB."/>
            <person name="Backer P.D."/>
            <person name="Aono T."/>
            <person name="Liu CT."/>
            <person name="Suzuki S."/>
            <person name="Suzuki T."/>
            <person name="Kaneko T."/>
            <person name="Yamada M."/>
            <person name="Tabata S."/>
            <person name="Kupfer D.M."/>
            <person name="Najar F.Z."/>
            <person name="Wiley G.B."/>
            <person name="Roe B."/>
            <person name="Binnewies T.T."/>
            <person name="Ussery D.W."/>
            <person name="D'Haeze W."/>
            <person name="Herder J.D."/>
            <person name="Gevers D."/>
            <person name="Vereecke D."/>
            <person name="Holsters M."/>
            <person name="Oyaizu H."/>
        </authorList>
    </citation>
    <scope>NUCLEOTIDE SEQUENCE [LARGE SCALE GENOMIC DNA]</scope>
    <source>
        <strain evidence="12">ATCC 43989 / DSM 5975 / JCM 20966 / LMG 6465 / NBRC 14845 / NCIMB 13405 / ORS 571</strain>
    </source>
</reference>
<keyword evidence="2" id="KW-0813">Transport</keyword>
<protein>
    <submittedName>
        <fullName evidence="11">Putative branched-chain amino acid ABC-type transport permease component</fullName>
    </submittedName>
</protein>